<evidence type="ECO:0000256" key="1">
    <source>
        <dbReference type="SAM" id="MobiDB-lite"/>
    </source>
</evidence>
<reference evidence="3" key="1">
    <citation type="journal article" date="2023" name="G3 (Bethesda)">
        <title>A reference genome for the long-term kleptoplast-retaining sea slug Elysia crispata morphotype clarki.</title>
        <authorList>
            <person name="Eastman K.E."/>
            <person name="Pendleton A.L."/>
            <person name="Shaikh M.A."/>
            <person name="Suttiyut T."/>
            <person name="Ogas R."/>
            <person name="Tomko P."/>
            <person name="Gavelis G."/>
            <person name="Widhalm J.R."/>
            <person name="Wisecaver J.H."/>
        </authorList>
    </citation>
    <scope>NUCLEOTIDE SEQUENCE</scope>
    <source>
        <strain evidence="3">ECLA1</strain>
    </source>
</reference>
<proteinExistence type="predicted"/>
<keyword evidence="2" id="KW-0812">Transmembrane</keyword>
<feature type="region of interest" description="Disordered" evidence="1">
    <location>
        <begin position="114"/>
        <end position="139"/>
    </location>
</feature>
<name>A0AAE1CRB9_9GAST</name>
<dbReference type="EMBL" id="JAWDGP010007144">
    <property type="protein sequence ID" value="KAK3729360.1"/>
    <property type="molecule type" value="Genomic_DNA"/>
</dbReference>
<dbReference type="AlphaFoldDB" id="A0AAE1CRB9"/>
<evidence type="ECO:0000256" key="2">
    <source>
        <dbReference type="SAM" id="Phobius"/>
    </source>
</evidence>
<dbReference type="Proteomes" id="UP001283361">
    <property type="component" value="Unassembled WGS sequence"/>
</dbReference>
<keyword evidence="2" id="KW-1133">Transmembrane helix</keyword>
<organism evidence="3 4">
    <name type="scientific">Elysia crispata</name>
    <name type="common">lettuce slug</name>
    <dbReference type="NCBI Taxonomy" id="231223"/>
    <lineage>
        <taxon>Eukaryota</taxon>
        <taxon>Metazoa</taxon>
        <taxon>Spiralia</taxon>
        <taxon>Lophotrochozoa</taxon>
        <taxon>Mollusca</taxon>
        <taxon>Gastropoda</taxon>
        <taxon>Heterobranchia</taxon>
        <taxon>Euthyneura</taxon>
        <taxon>Panpulmonata</taxon>
        <taxon>Sacoglossa</taxon>
        <taxon>Placobranchoidea</taxon>
        <taxon>Plakobranchidae</taxon>
        <taxon>Elysia</taxon>
    </lineage>
</organism>
<accession>A0AAE1CRB9</accession>
<keyword evidence="2" id="KW-0472">Membrane</keyword>
<sequence length="211" mass="24158">MLTAVDHNKDNVHYESGTELHYNWYEWIPMLTAVDHNKDNVHYESGTELHYNWFLSWSVRVELDVRQSRAGDPHLGTVTNVAPLWTVDAATALGEFLLMFFTISLRCWRDRESGDTSREIPHHTSRTSSRSQRSRLPMGAGWGQGQALRRTGQLAGSLVSCPIVLYIGWVVGQLPYRPVHRLGRRSAALSSCVCARFDKFRDYLFMTLCQD</sequence>
<evidence type="ECO:0000313" key="4">
    <source>
        <dbReference type="Proteomes" id="UP001283361"/>
    </source>
</evidence>
<feature type="transmembrane region" description="Helical" evidence="2">
    <location>
        <begin position="154"/>
        <end position="176"/>
    </location>
</feature>
<protein>
    <submittedName>
        <fullName evidence="3">Uncharacterized protein</fullName>
    </submittedName>
</protein>
<feature type="compositionally biased region" description="Low complexity" evidence="1">
    <location>
        <begin position="126"/>
        <end position="135"/>
    </location>
</feature>
<comment type="caution">
    <text evidence="3">The sequence shown here is derived from an EMBL/GenBank/DDBJ whole genome shotgun (WGS) entry which is preliminary data.</text>
</comment>
<keyword evidence="4" id="KW-1185">Reference proteome</keyword>
<evidence type="ECO:0000313" key="3">
    <source>
        <dbReference type="EMBL" id="KAK3729360.1"/>
    </source>
</evidence>
<gene>
    <name evidence="3" type="ORF">RRG08_053560</name>
</gene>